<evidence type="ECO:0000256" key="2">
    <source>
        <dbReference type="ARBA" id="ARBA00022448"/>
    </source>
</evidence>
<feature type="transmembrane region" description="Helical" evidence="7">
    <location>
        <begin position="473"/>
        <end position="499"/>
    </location>
</feature>
<evidence type="ECO:0000313" key="8">
    <source>
        <dbReference type="EMBL" id="KAL2865681.1"/>
    </source>
</evidence>
<feature type="transmembrane region" description="Helical" evidence="7">
    <location>
        <begin position="305"/>
        <end position="327"/>
    </location>
</feature>
<protein>
    <recommendedName>
        <fullName evidence="10">Sucrose transporter</fullName>
    </recommendedName>
</protein>
<evidence type="ECO:0000256" key="6">
    <source>
        <dbReference type="SAM" id="MobiDB-lite"/>
    </source>
</evidence>
<feature type="transmembrane region" description="Helical" evidence="7">
    <location>
        <begin position="52"/>
        <end position="70"/>
    </location>
</feature>
<dbReference type="Gene3D" id="1.20.1250.20">
    <property type="entry name" value="MFS general substrate transporter like domains"/>
    <property type="match status" value="1"/>
</dbReference>
<dbReference type="EMBL" id="JBFXLQ010000030">
    <property type="protein sequence ID" value="KAL2865681.1"/>
    <property type="molecule type" value="Genomic_DNA"/>
</dbReference>
<evidence type="ECO:0000256" key="4">
    <source>
        <dbReference type="ARBA" id="ARBA00022989"/>
    </source>
</evidence>
<keyword evidence="4 7" id="KW-1133">Transmembrane helix</keyword>
<keyword evidence="5 7" id="KW-0472">Membrane</keyword>
<evidence type="ECO:0008006" key="10">
    <source>
        <dbReference type="Google" id="ProtNLM"/>
    </source>
</evidence>
<keyword evidence="2" id="KW-0813">Transport</keyword>
<evidence type="ECO:0000313" key="9">
    <source>
        <dbReference type="Proteomes" id="UP001610432"/>
    </source>
</evidence>
<dbReference type="GeneID" id="98144601"/>
<feature type="transmembrane region" description="Helical" evidence="7">
    <location>
        <begin position="207"/>
        <end position="227"/>
    </location>
</feature>
<dbReference type="Pfam" id="PF13347">
    <property type="entry name" value="MFS_2"/>
    <property type="match status" value="1"/>
</dbReference>
<feature type="transmembrane region" description="Helical" evidence="7">
    <location>
        <begin position="90"/>
        <end position="111"/>
    </location>
</feature>
<name>A0ABR4LME0_9EURO</name>
<comment type="caution">
    <text evidence="8">The sequence shown here is derived from an EMBL/GenBank/DDBJ whole genome shotgun (WGS) entry which is preliminary data.</text>
</comment>
<dbReference type="RefSeq" id="XP_070884660.1">
    <property type="nucleotide sequence ID" value="XM_071029529.1"/>
</dbReference>
<comment type="subcellular location">
    <subcellularLocation>
        <location evidence="1">Membrane</location>
        <topology evidence="1">Multi-pass membrane protein</topology>
    </subcellularLocation>
</comment>
<dbReference type="PANTHER" id="PTHR19432">
    <property type="entry name" value="SUGAR TRANSPORTER"/>
    <property type="match status" value="1"/>
</dbReference>
<feature type="transmembrane region" description="Helical" evidence="7">
    <location>
        <begin position="446"/>
        <end position="467"/>
    </location>
</feature>
<dbReference type="PANTHER" id="PTHR19432:SF35">
    <property type="entry name" value="SOLUTE CARRIER FAMILY 45 MEMBER 3 ISOFORM X1"/>
    <property type="match status" value="1"/>
</dbReference>
<gene>
    <name evidence="8" type="ORF">BJX67DRAFT_357802</name>
</gene>
<evidence type="ECO:0000256" key="1">
    <source>
        <dbReference type="ARBA" id="ARBA00004141"/>
    </source>
</evidence>
<organism evidence="8 9">
    <name type="scientific">Aspergillus lucknowensis</name>
    <dbReference type="NCBI Taxonomy" id="176173"/>
    <lineage>
        <taxon>Eukaryota</taxon>
        <taxon>Fungi</taxon>
        <taxon>Dikarya</taxon>
        <taxon>Ascomycota</taxon>
        <taxon>Pezizomycotina</taxon>
        <taxon>Eurotiomycetes</taxon>
        <taxon>Eurotiomycetidae</taxon>
        <taxon>Eurotiales</taxon>
        <taxon>Aspergillaceae</taxon>
        <taxon>Aspergillus</taxon>
        <taxon>Aspergillus subgen. Nidulantes</taxon>
    </lineage>
</organism>
<dbReference type="InterPro" id="IPR036259">
    <property type="entry name" value="MFS_trans_sf"/>
</dbReference>
<proteinExistence type="predicted"/>
<keyword evidence="9" id="KW-1185">Reference proteome</keyword>
<sequence>MESEQRNTHEGSPLVGPPTSDDAGDSVTSVSESARISRNKDVHEASETKSSCYLFLLTLSIGGLQVVWSVELGSGSPYLLSLGMSKALLAFVWIAGPITGALVQPYVGICSDNCRISWGKRKPFMVVGGAATIVALLTLAWVREAVEGVVGIFGGDQRSEGAKITSIAVATVMMWCLDFAINTVQAGIRCFIVDNAPAHQQDSANAWASRLTGVGNIIGYIFGYIDLPRLFPFFGYTRFQILCSLASISLGVTLLISCLYIKERDPRLDGPPSSESLGVVEFFKQTFKSIKNLPPQVAKVCEVQIAAWVAWFPFLYYATTYIGQIYVNPIFENTPDLSDSDVDKAWDDATRIGTFALLIYAIISFLANITLPLFVVPTYRAVVSDGLDDCSEIEPLTAERQSTSDVQAGFASEPHAHVSNAKTGHPTEGWKWLSKLQIPGFTLRRAWLLSHVLFAICMFSTFVISSVKAATVVVGLVGISWALTLWAPFALISTEIAHISEEHRARRHRSELATYDEQNLPSGSARYDHEGNDDDPEAGFLSISAKAEEEEGENTAQAGIVLGLHNVAISAPQVLSSLVCSAIFKIFQKPRGEPWDDSVGWVLRFGGCAALVAAWLTSRLAEGTTGKGPRHS</sequence>
<evidence type="ECO:0000256" key="5">
    <source>
        <dbReference type="ARBA" id="ARBA00023136"/>
    </source>
</evidence>
<dbReference type="Proteomes" id="UP001610432">
    <property type="component" value="Unassembled WGS sequence"/>
</dbReference>
<feature type="region of interest" description="Disordered" evidence="6">
    <location>
        <begin position="1"/>
        <end position="42"/>
    </location>
</feature>
<keyword evidence="3 7" id="KW-0812">Transmembrane</keyword>
<accession>A0ABR4LME0</accession>
<reference evidence="8 9" key="1">
    <citation type="submission" date="2024-07" db="EMBL/GenBank/DDBJ databases">
        <title>Section-level genome sequencing and comparative genomics of Aspergillus sections Usti and Cavernicolus.</title>
        <authorList>
            <consortium name="Lawrence Berkeley National Laboratory"/>
            <person name="Nybo J.L."/>
            <person name="Vesth T.C."/>
            <person name="Theobald S."/>
            <person name="Frisvad J.C."/>
            <person name="Larsen T.O."/>
            <person name="Kjaerboelling I."/>
            <person name="Rothschild-Mancinelli K."/>
            <person name="Lyhne E.K."/>
            <person name="Kogle M.E."/>
            <person name="Barry K."/>
            <person name="Clum A."/>
            <person name="Na H."/>
            <person name="Ledsgaard L."/>
            <person name="Lin J."/>
            <person name="Lipzen A."/>
            <person name="Kuo A."/>
            <person name="Riley R."/>
            <person name="Mondo S."/>
            <person name="Labutti K."/>
            <person name="Haridas S."/>
            <person name="Pangalinan J."/>
            <person name="Salamov A.A."/>
            <person name="Simmons B.A."/>
            <person name="Magnuson J.K."/>
            <person name="Chen J."/>
            <person name="Drula E."/>
            <person name="Henrissat B."/>
            <person name="Wiebenga A."/>
            <person name="Lubbers R.J."/>
            <person name="Gomes A.C."/>
            <person name="Macurrencykelacurrency M.R."/>
            <person name="Stajich J."/>
            <person name="Grigoriev I.V."/>
            <person name="Mortensen U.H."/>
            <person name="De Vries R.P."/>
            <person name="Baker S.E."/>
            <person name="Andersen M.R."/>
        </authorList>
    </citation>
    <scope>NUCLEOTIDE SEQUENCE [LARGE SCALE GENOMIC DNA]</scope>
    <source>
        <strain evidence="8 9">CBS 449.75</strain>
    </source>
</reference>
<feature type="transmembrane region" description="Helical" evidence="7">
    <location>
        <begin position="239"/>
        <end position="261"/>
    </location>
</feature>
<evidence type="ECO:0000256" key="3">
    <source>
        <dbReference type="ARBA" id="ARBA00022692"/>
    </source>
</evidence>
<feature type="transmembrane region" description="Helical" evidence="7">
    <location>
        <begin position="352"/>
        <end position="376"/>
    </location>
</feature>
<feature type="compositionally biased region" description="Polar residues" evidence="6">
    <location>
        <begin position="26"/>
        <end position="36"/>
    </location>
</feature>
<feature type="transmembrane region" description="Helical" evidence="7">
    <location>
        <begin position="123"/>
        <end position="142"/>
    </location>
</feature>
<evidence type="ECO:0000256" key="7">
    <source>
        <dbReference type="SAM" id="Phobius"/>
    </source>
</evidence>
<dbReference type="SUPFAM" id="SSF103473">
    <property type="entry name" value="MFS general substrate transporter"/>
    <property type="match status" value="1"/>
</dbReference>